<dbReference type="Proteomes" id="UP000815325">
    <property type="component" value="Unassembled WGS sequence"/>
</dbReference>
<sequence>MLATLSRIHAVRTEHMLMFRRVLCIIWQCHACHAFTHSCCEDGTQVDVFVACRASSGSVMLATLSRIHAVRTEHMLMFRRVLCIIWQCHACRAFRFS</sequence>
<keyword evidence="2" id="KW-1185">Reference proteome</keyword>
<gene>
    <name evidence="1" type="ORF">DUNSADRAFT_893</name>
</gene>
<evidence type="ECO:0000313" key="1">
    <source>
        <dbReference type="EMBL" id="KAF5843218.1"/>
    </source>
</evidence>
<name>A0ABQ7H8N9_DUNSA</name>
<protein>
    <recommendedName>
        <fullName evidence="3">Secreted protein</fullName>
    </recommendedName>
</protein>
<organism evidence="1 2">
    <name type="scientific">Dunaliella salina</name>
    <name type="common">Green alga</name>
    <name type="synonym">Protococcus salinus</name>
    <dbReference type="NCBI Taxonomy" id="3046"/>
    <lineage>
        <taxon>Eukaryota</taxon>
        <taxon>Viridiplantae</taxon>
        <taxon>Chlorophyta</taxon>
        <taxon>core chlorophytes</taxon>
        <taxon>Chlorophyceae</taxon>
        <taxon>CS clade</taxon>
        <taxon>Chlamydomonadales</taxon>
        <taxon>Dunaliellaceae</taxon>
        <taxon>Dunaliella</taxon>
    </lineage>
</organism>
<reference evidence="1" key="1">
    <citation type="submission" date="2017-08" db="EMBL/GenBank/DDBJ databases">
        <authorList>
            <person name="Polle J.E."/>
            <person name="Barry K."/>
            <person name="Cushman J."/>
            <person name="Schmutz J."/>
            <person name="Tran D."/>
            <person name="Hathwaick L.T."/>
            <person name="Yim W.C."/>
            <person name="Jenkins J."/>
            <person name="Mckie-Krisberg Z.M."/>
            <person name="Prochnik S."/>
            <person name="Lindquist E."/>
            <person name="Dockter R.B."/>
            <person name="Adam C."/>
            <person name="Molina H."/>
            <person name="Bunkerborg J."/>
            <person name="Jin E."/>
            <person name="Buchheim M."/>
            <person name="Magnuson J."/>
        </authorList>
    </citation>
    <scope>NUCLEOTIDE SEQUENCE</scope>
    <source>
        <strain evidence="1">CCAP 19/18</strain>
    </source>
</reference>
<dbReference type="EMBL" id="MU069446">
    <property type="protein sequence ID" value="KAF5843218.1"/>
    <property type="molecule type" value="Genomic_DNA"/>
</dbReference>
<evidence type="ECO:0000313" key="2">
    <source>
        <dbReference type="Proteomes" id="UP000815325"/>
    </source>
</evidence>
<evidence type="ECO:0008006" key="3">
    <source>
        <dbReference type="Google" id="ProtNLM"/>
    </source>
</evidence>
<proteinExistence type="predicted"/>
<accession>A0ABQ7H8N9</accession>
<comment type="caution">
    <text evidence="1">The sequence shown here is derived from an EMBL/GenBank/DDBJ whole genome shotgun (WGS) entry which is preliminary data.</text>
</comment>